<evidence type="ECO:0000313" key="12">
    <source>
        <dbReference type="Proteomes" id="UP000199602"/>
    </source>
</evidence>
<gene>
    <name evidence="7" type="primary">nadE</name>
    <name evidence="11" type="ORF">SAMN04488516_11044</name>
</gene>
<comment type="caution">
    <text evidence="7">Lacks conserved residue(s) required for the propagation of feature annotation.</text>
</comment>
<name>A0A1H0F2J9_9BACT</name>
<dbReference type="SUPFAM" id="SSF52402">
    <property type="entry name" value="Adenine nucleotide alpha hydrolases-like"/>
    <property type="match status" value="1"/>
</dbReference>
<reference evidence="11 12" key="1">
    <citation type="submission" date="2016-10" db="EMBL/GenBank/DDBJ databases">
        <authorList>
            <person name="de Groot N.N."/>
        </authorList>
    </citation>
    <scope>NUCLEOTIDE SEQUENCE [LARGE SCALE GENOMIC DNA]</scope>
    <source>
        <strain evidence="11 12">DSM 15269</strain>
    </source>
</reference>
<dbReference type="InterPro" id="IPR036526">
    <property type="entry name" value="C-N_Hydrolase_sf"/>
</dbReference>
<keyword evidence="3 7" id="KW-0436">Ligase</keyword>
<evidence type="ECO:0000256" key="1">
    <source>
        <dbReference type="ARBA" id="ARBA00005188"/>
    </source>
</evidence>
<dbReference type="PANTHER" id="PTHR23090:SF9">
    <property type="entry name" value="GLUTAMINE-DEPENDENT NAD(+) SYNTHETASE"/>
    <property type="match status" value="1"/>
</dbReference>
<dbReference type="GO" id="GO:0003952">
    <property type="term" value="F:NAD+ synthase (glutamine-hydrolyzing) activity"/>
    <property type="evidence" value="ECO:0007669"/>
    <property type="project" value="UniProtKB-UniRule"/>
</dbReference>
<comment type="catalytic activity">
    <reaction evidence="7 8">
        <text>deamido-NAD(+) + L-glutamine + ATP + H2O = L-glutamate + AMP + diphosphate + NAD(+) + H(+)</text>
        <dbReference type="Rhea" id="RHEA:24384"/>
        <dbReference type="ChEBI" id="CHEBI:15377"/>
        <dbReference type="ChEBI" id="CHEBI:15378"/>
        <dbReference type="ChEBI" id="CHEBI:29985"/>
        <dbReference type="ChEBI" id="CHEBI:30616"/>
        <dbReference type="ChEBI" id="CHEBI:33019"/>
        <dbReference type="ChEBI" id="CHEBI:57540"/>
        <dbReference type="ChEBI" id="CHEBI:58359"/>
        <dbReference type="ChEBI" id="CHEBI:58437"/>
        <dbReference type="ChEBI" id="CHEBI:456215"/>
        <dbReference type="EC" id="6.3.5.1"/>
    </reaction>
</comment>
<evidence type="ECO:0000256" key="9">
    <source>
        <dbReference type="RuleBase" id="RU003811"/>
    </source>
</evidence>
<dbReference type="Pfam" id="PF00795">
    <property type="entry name" value="CN_hydrolase"/>
    <property type="match status" value="1"/>
</dbReference>
<dbReference type="Gene3D" id="3.40.50.620">
    <property type="entry name" value="HUPs"/>
    <property type="match status" value="1"/>
</dbReference>
<dbReference type="CDD" id="cd00553">
    <property type="entry name" value="NAD_synthase"/>
    <property type="match status" value="1"/>
</dbReference>
<feature type="active site" description="For glutaminase activity" evidence="7">
    <location>
        <position position="109"/>
    </location>
</feature>
<sequence length="540" mass="60511">MKIGILQLNPWINDIEGNALKIEQGAKEAFAKGAQIVITSELALLGYPPRDLLLRKQVLNRCVKSARRLAENLRLLGPVILGCPWVENLKVFNAALFLEDGQIKTWIGKTLLPNYDVFDEQRYFTAFTKDKVVENKWGKLGITICEDIWNDKEFWQRAFYPEDPVAGLANAQVNVLINLSASPFTVGKQEVRQKMLAYLSKKYSFPVVYVNQVGANDDLIFPGRSMVFNANGEMIYRASSFKEEIAVIDIYTKTDFPEKGKIPREEDIFRALVLGVSDYVRKCGFNKVVIGLSGGIDSSLTAVIAVEALGPKNVLGVLMPSCFTSKESNEDALQLAKTLGINTYVLPIEDIRQSFVNTLHPIFRGLPEDVTEENIQSRIRGNLLMAISNKLGALLLTTGNKSELAVGYCTIYGDMSGGLAVIADVPKTMVYKVCKWLNREVEIIPSRVLVKPPSAELRPNQKDEDNLPPYEILDKILEFIVEKNMEPEEIIKLGYEEAVVQKIYRMVRIAEFKRKQAPPGLKVTDRAFGTGWRMPIAAKI</sequence>
<dbReference type="UniPathway" id="UPA00253">
    <property type="reaction ID" value="UER00334"/>
</dbReference>
<dbReference type="Gene3D" id="3.60.110.10">
    <property type="entry name" value="Carbon-nitrogen hydrolase"/>
    <property type="match status" value="1"/>
</dbReference>
<evidence type="ECO:0000256" key="7">
    <source>
        <dbReference type="HAMAP-Rule" id="MF_02090"/>
    </source>
</evidence>
<dbReference type="OrthoDB" id="9799210at2"/>
<dbReference type="InterPro" id="IPR003010">
    <property type="entry name" value="C-N_Hydrolase"/>
</dbReference>
<dbReference type="GO" id="GO:0004359">
    <property type="term" value="F:glutaminase activity"/>
    <property type="evidence" value="ECO:0007669"/>
    <property type="project" value="InterPro"/>
</dbReference>
<comment type="pathway">
    <text evidence="1 7 8">Cofactor biosynthesis; NAD(+) biosynthesis; NAD(+) from deamido-NAD(+) (L-Gln route): step 1/1.</text>
</comment>
<dbReference type="STRING" id="206665.SAMN04488516_11044"/>
<dbReference type="GO" id="GO:0009435">
    <property type="term" value="P:NAD+ biosynthetic process"/>
    <property type="evidence" value="ECO:0007669"/>
    <property type="project" value="UniProtKB-UniRule"/>
</dbReference>
<evidence type="ECO:0000256" key="8">
    <source>
        <dbReference type="PIRNR" id="PIRNR006630"/>
    </source>
</evidence>
<evidence type="ECO:0000259" key="10">
    <source>
        <dbReference type="PROSITE" id="PS50263"/>
    </source>
</evidence>
<accession>A0A1H0F2J9</accession>
<dbReference type="RefSeq" id="WP_092065910.1">
    <property type="nucleotide sequence ID" value="NZ_FNIN01000010.1"/>
</dbReference>
<dbReference type="GO" id="GO:0008795">
    <property type="term" value="F:NAD+ synthase activity"/>
    <property type="evidence" value="ECO:0007669"/>
    <property type="project" value="UniProtKB-UniRule"/>
</dbReference>
<keyword evidence="12" id="KW-1185">Reference proteome</keyword>
<feature type="binding site" evidence="7">
    <location>
        <position position="374"/>
    </location>
    <ligand>
        <name>deamido-NAD(+)</name>
        <dbReference type="ChEBI" id="CHEBI:58437"/>
        <note>ligand shared between two neighboring subunits</note>
    </ligand>
</feature>
<dbReference type="InterPro" id="IPR014729">
    <property type="entry name" value="Rossmann-like_a/b/a_fold"/>
</dbReference>
<dbReference type="PIRSF" id="PIRSF006630">
    <property type="entry name" value="NADS_GAT"/>
    <property type="match status" value="1"/>
</dbReference>
<dbReference type="GO" id="GO:0005737">
    <property type="term" value="C:cytoplasm"/>
    <property type="evidence" value="ECO:0007669"/>
    <property type="project" value="InterPro"/>
</dbReference>
<organism evidence="11 12">
    <name type="scientific">Desulfonauticus submarinus</name>
    <dbReference type="NCBI Taxonomy" id="206665"/>
    <lineage>
        <taxon>Bacteria</taxon>
        <taxon>Pseudomonadati</taxon>
        <taxon>Thermodesulfobacteriota</taxon>
        <taxon>Desulfovibrionia</taxon>
        <taxon>Desulfovibrionales</taxon>
        <taxon>Desulfonauticaceae</taxon>
        <taxon>Desulfonauticus</taxon>
    </lineage>
</organism>
<feature type="binding site" evidence="7">
    <location>
        <position position="115"/>
    </location>
    <ligand>
        <name>L-glutamine</name>
        <dbReference type="ChEBI" id="CHEBI:58359"/>
    </ligand>
</feature>
<dbReference type="CDD" id="cd07570">
    <property type="entry name" value="GAT_Gln-NAD-synth"/>
    <property type="match status" value="1"/>
</dbReference>
<dbReference type="InterPro" id="IPR022310">
    <property type="entry name" value="NAD/GMP_synthase"/>
</dbReference>
<evidence type="ECO:0000256" key="5">
    <source>
        <dbReference type="ARBA" id="ARBA00022840"/>
    </source>
</evidence>
<feature type="binding site" evidence="7">
    <location>
        <position position="398"/>
    </location>
    <ligand>
        <name>ATP</name>
        <dbReference type="ChEBI" id="CHEBI:30616"/>
    </ligand>
</feature>
<dbReference type="InterPro" id="IPR014445">
    <property type="entry name" value="Gln-dep_NAD_synthase"/>
</dbReference>
<feature type="binding site" evidence="7">
    <location>
        <position position="182"/>
    </location>
    <ligand>
        <name>L-glutamine</name>
        <dbReference type="ChEBI" id="CHEBI:58359"/>
    </ligand>
</feature>
<dbReference type="AlphaFoldDB" id="A0A1H0F2J9"/>
<evidence type="ECO:0000256" key="6">
    <source>
        <dbReference type="ARBA" id="ARBA00023027"/>
    </source>
</evidence>
<keyword evidence="6 7" id="KW-0520">NAD</keyword>
<feature type="binding site" evidence="7">
    <location>
        <position position="513"/>
    </location>
    <ligand>
        <name>deamido-NAD(+)</name>
        <dbReference type="ChEBI" id="CHEBI:58437"/>
        <note>ligand shared between two neighboring subunits</note>
    </ligand>
</feature>
<dbReference type="FunFam" id="3.40.50.620:FF:000106">
    <property type="entry name" value="Glutamine-dependent NAD(+) synthetase"/>
    <property type="match status" value="1"/>
</dbReference>
<dbReference type="EMBL" id="FNIN01000010">
    <property type="protein sequence ID" value="SDN88769.1"/>
    <property type="molecule type" value="Genomic_DNA"/>
</dbReference>
<feature type="binding site" evidence="7">
    <location>
        <begin position="291"/>
        <end position="298"/>
    </location>
    <ligand>
        <name>ATP</name>
        <dbReference type="ChEBI" id="CHEBI:30616"/>
    </ligand>
</feature>
<evidence type="ECO:0000313" key="11">
    <source>
        <dbReference type="EMBL" id="SDN88769.1"/>
    </source>
</evidence>
<evidence type="ECO:0000256" key="2">
    <source>
        <dbReference type="ARBA" id="ARBA00007145"/>
    </source>
</evidence>
<dbReference type="NCBIfam" id="NF010588">
    <property type="entry name" value="PRK13981.1"/>
    <property type="match status" value="1"/>
</dbReference>
<proteinExistence type="inferred from homology"/>
<dbReference type="PANTHER" id="PTHR23090">
    <property type="entry name" value="NH 3 /GLUTAMINE-DEPENDENT NAD + SYNTHETASE"/>
    <property type="match status" value="1"/>
</dbReference>
<evidence type="ECO:0000256" key="3">
    <source>
        <dbReference type="ARBA" id="ARBA00022598"/>
    </source>
</evidence>
<keyword evidence="4 7" id="KW-0547">Nucleotide-binding</keyword>
<evidence type="ECO:0000256" key="4">
    <source>
        <dbReference type="ARBA" id="ARBA00022741"/>
    </source>
</evidence>
<comment type="similarity">
    <text evidence="9">Belongs to the NAD synthetase family.</text>
</comment>
<feature type="active site" description="Proton acceptor; for glutaminase activity" evidence="7">
    <location>
        <position position="41"/>
    </location>
</feature>
<dbReference type="InterPro" id="IPR003694">
    <property type="entry name" value="NAD_synthase"/>
</dbReference>
<feature type="binding site" evidence="7">
    <location>
        <position position="188"/>
    </location>
    <ligand>
        <name>L-glutamine</name>
        <dbReference type="ChEBI" id="CHEBI:58359"/>
    </ligand>
</feature>
<feature type="binding site" evidence="7">
    <location>
        <position position="403"/>
    </location>
    <ligand>
        <name>deamido-NAD(+)</name>
        <dbReference type="ChEBI" id="CHEBI:58437"/>
        <note>ligand shared between two neighboring subunits</note>
    </ligand>
</feature>
<dbReference type="EC" id="6.3.5.1" evidence="7 8"/>
<dbReference type="PROSITE" id="PS50263">
    <property type="entry name" value="CN_HYDROLASE"/>
    <property type="match status" value="1"/>
</dbReference>
<dbReference type="GO" id="GO:0005524">
    <property type="term" value="F:ATP binding"/>
    <property type="evidence" value="ECO:0007669"/>
    <property type="project" value="UniProtKB-UniRule"/>
</dbReference>
<dbReference type="HAMAP" id="MF_02090">
    <property type="entry name" value="NadE_glutamine_dep"/>
    <property type="match status" value="1"/>
</dbReference>
<dbReference type="SUPFAM" id="SSF56317">
    <property type="entry name" value="Carbon-nitrogen hydrolase"/>
    <property type="match status" value="1"/>
</dbReference>
<keyword evidence="5 7" id="KW-0067">ATP-binding</keyword>
<dbReference type="Pfam" id="PF02540">
    <property type="entry name" value="NAD_synthase"/>
    <property type="match status" value="1"/>
</dbReference>
<feature type="domain" description="CN hydrolase" evidence="10">
    <location>
        <begin position="1"/>
        <end position="252"/>
    </location>
</feature>
<dbReference type="Proteomes" id="UP000199602">
    <property type="component" value="Unassembled WGS sequence"/>
</dbReference>
<comment type="similarity">
    <text evidence="2 7 8">In the C-terminal section; belongs to the NAD synthetase family.</text>
</comment>
<comment type="function">
    <text evidence="7">Catalyzes the ATP-dependent amidation of deamido-NAD to form NAD. Uses L-glutamine as a nitrogen source.</text>
</comment>
<feature type="active site" description="Nucleophile; for glutaminase activity" evidence="7">
    <location>
        <position position="145"/>
    </location>
</feature>
<protein>
    <recommendedName>
        <fullName evidence="7 8">Glutamine-dependent NAD(+) synthetase</fullName>
        <ecNumber evidence="7 8">6.3.5.1</ecNumber>
    </recommendedName>
    <alternativeName>
        <fullName evidence="7 8">NAD(+) synthase [glutamine-hydrolyzing]</fullName>
    </alternativeName>
</protein>
<dbReference type="NCBIfam" id="TIGR00552">
    <property type="entry name" value="nadE"/>
    <property type="match status" value="1"/>
</dbReference>